<dbReference type="EMBL" id="HBUF01009702">
    <property type="protein sequence ID" value="CAG6607986.1"/>
    <property type="molecule type" value="Transcribed_RNA"/>
</dbReference>
<organism evidence="1">
    <name type="scientific">Cacopsylla melanoneura</name>
    <dbReference type="NCBI Taxonomy" id="428564"/>
    <lineage>
        <taxon>Eukaryota</taxon>
        <taxon>Metazoa</taxon>
        <taxon>Ecdysozoa</taxon>
        <taxon>Arthropoda</taxon>
        <taxon>Hexapoda</taxon>
        <taxon>Insecta</taxon>
        <taxon>Pterygota</taxon>
        <taxon>Neoptera</taxon>
        <taxon>Paraneoptera</taxon>
        <taxon>Hemiptera</taxon>
        <taxon>Sternorrhyncha</taxon>
        <taxon>Psylloidea</taxon>
        <taxon>Psyllidae</taxon>
        <taxon>Psyllinae</taxon>
        <taxon>Cacopsylla</taxon>
    </lineage>
</organism>
<proteinExistence type="predicted"/>
<evidence type="ECO:0000313" key="1">
    <source>
        <dbReference type="EMBL" id="CAG6607986.1"/>
    </source>
</evidence>
<sequence>MLNEELVYVRWREKREEKGYHAPESTHKHLLPSFTLRPCLQFRIKAQGLNAYARNLERYIGLSDGDSDHEGNLSPVQRETKYPKHFEKSELVRRKTFFPNIRTDHILAQ</sequence>
<accession>A0A8D8PN48</accession>
<name>A0A8D8PN48_9HEMI</name>
<dbReference type="AlphaFoldDB" id="A0A8D8PN48"/>
<reference evidence="1" key="1">
    <citation type="submission" date="2021-05" db="EMBL/GenBank/DDBJ databases">
        <authorList>
            <person name="Alioto T."/>
            <person name="Alioto T."/>
            <person name="Gomez Garrido J."/>
        </authorList>
    </citation>
    <scope>NUCLEOTIDE SEQUENCE</scope>
</reference>
<protein>
    <submittedName>
        <fullName evidence="1">Uncharacterized protein</fullName>
    </submittedName>
</protein>